<evidence type="ECO:0000313" key="3">
    <source>
        <dbReference type="Proteomes" id="UP000295504"/>
    </source>
</evidence>
<dbReference type="RefSeq" id="WP_207667868.1">
    <property type="nucleotide sequence ID" value="NZ_CP058648.1"/>
</dbReference>
<dbReference type="InterPro" id="IPR024623">
    <property type="entry name" value="YtxH"/>
</dbReference>
<keyword evidence="1" id="KW-1133">Transmembrane helix</keyword>
<evidence type="ECO:0000313" key="2">
    <source>
        <dbReference type="EMBL" id="TCQ02618.1"/>
    </source>
</evidence>
<keyword evidence="1" id="KW-0472">Membrane</keyword>
<dbReference type="EMBL" id="SLYC01000014">
    <property type="protein sequence ID" value="TCQ02618.1"/>
    <property type="molecule type" value="Genomic_DNA"/>
</dbReference>
<reference evidence="2 3" key="1">
    <citation type="submission" date="2019-03" db="EMBL/GenBank/DDBJ databases">
        <title>Genomic Encyclopedia of Type Strains, Phase IV (KMG-IV): sequencing the most valuable type-strain genomes for metagenomic binning, comparative biology and taxonomic classification.</title>
        <authorList>
            <person name="Goeker M."/>
        </authorList>
    </citation>
    <scope>NUCLEOTIDE SEQUENCE [LARGE SCALE GENOMIC DNA]</scope>
    <source>
        <strain evidence="2 3">DSM 100013</strain>
    </source>
</reference>
<organism evidence="2 3">
    <name type="scientific">Serpentinicella alkaliphila</name>
    <dbReference type="NCBI Taxonomy" id="1734049"/>
    <lineage>
        <taxon>Bacteria</taxon>
        <taxon>Bacillati</taxon>
        <taxon>Bacillota</taxon>
        <taxon>Clostridia</taxon>
        <taxon>Peptostreptococcales</taxon>
        <taxon>Natronincolaceae</taxon>
        <taxon>Serpentinicella</taxon>
    </lineage>
</organism>
<keyword evidence="3" id="KW-1185">Reference proteome</keyword>
<dbReference type="AlphaFoldDB" id="A0A4R2TGP8"/>
<proteinExistence type="predicted"/>
<sequence length="130" mass="15074">MDIRKLQRRAENLRNLLDYNRYDEIRMIERERERRRGVRNGLILGSIIGGLVGVLFAPDTGANTRKKTKEELDRLKGNLEVGIEEGKEKLSEIYEDKKEVIENKIIAFKDKGNADTSFSEVCVDEELEDF</sequence>
<feature type="transmembrane region" description="Helical" evidence="1">
    <location>
        <begin position="37"/>
        <end position="57"/>
    </location>
</feature>
<dbReference type="Proteomes" id="UP000295504">
    <property type="component" value="Unassembled WGS sequence"/>
</dbReference>
<evidence type="ECO:0000256" key="1">
    <source>
        <dbReference type="SAM" id="Phobius"/>
    </source>
</evidence>
<keyword evidence="1" id="KW-0812">Transmembrane</keyword>
<protein>
    <submittedName>
        <fullName evidence="2">Gas vesicle protein</fullName>
    </submittedName>
</protein>
<dbReference type="Pfam" id="PF12732">
    <property type="entry name" value="YtxH"/>
    <property type="match status" value="1"/>
</dbReference>
<accession>A0A4R2TGP8</accession>
<name>A0A4R2TGP8_9FIRM</name>
<comment type="caution">
    <text evidence="2">The sequence shown here is derived from an EMBL/GenBank/DDBJ whole genome shotgun (WGS) entry which is preliminary data.</text>
</comment>
<gene>
    <name evidence="2" type="ORF">EDD79_101432</name>
</gene>